<sequence>MFTRLSDHLVPVKSEEYPNGQGRDINNTPEIWDKDIISGNRLKILVCCNVNFDPEFLEVYLISKYKLRYGCYPKYNKNNARPFNRSPLADSIINYTEFLLNL</sequence>
<accession>A0A974BH81</accession>
<dbReference type="AlphaFoldDB" id="A0A974BH81"/>
<organism evidence="1 2">
    <name type="scientific">Sedimentibacter hydroxybenzoicus DSM 7310</name>
    <dbReference type="NCBI Taxonomy" id="1123245"/>
    <lineage>
        <taxon>Bacteria</taxon>
        <taxon>Bacillati</taxon>
        <taxon>Bacillota</taxon>
        <taxon>Tissierellia</taxon>
        <taxon>Sedimentibacter</taxon>
    </lineage>
</organism>
<comment type="caution">
    <text evidence="1">The sequence shown here is derived from an EMBL/GenBank/DDBJ whole genome shotgun (WGS) entry which is preliminary data.</text>
</comment>
<name>A0A974BH81_SEDHY</name>
<evidence type="ECO:0000313" key="2">
    <source>
        <dbReference type="Proteomes" id="UP000611629"/>
    </source>
</evidence>
<dbReference type="RefSeq" id="WP_179236495.1">
    <property type="nucleotide sequence ID" value="NZ_JACBNQ010000001.1"/>
</dbReference>
<dbReference type="EMBL" id="JACBNQ010000001">
    <property type="protein sequence ID" value="NYB72821.1"/>
    <property type="molecule type" value="Genomic_DNA"/>
</dbReference>
<keyword evidence="2" id="KW-1185">Reference proteome</keyword>
<reference evidence="1" key="1">
    <citation type="submission" date="2020-07" db="EMBL/GenBank/DDBJ databases">
        <title>Genomic analysis of a strain of Sedimentibacter Hydroxybenzoicus DSM7310.</title>
        <authorList>
            <person name="Ma S."/>
        </authorList>
    </citation>
    <scope>NUCLEOTIDE SEQUENCE</scope>
    <source>
        <strain evidence="1">DSM 7310</strain>
    </source>
</reference>
<protein>
    <submittedName>
        <fullName evidence="1">Uncharacterized protein</fullName>
    </submittedName>
</protein>
<dbReference type="Proteomes" id="UP000611629">
    <property type="component" value="Unassembled WGS sequence"/>
</dbReference>
<proteinExistence type="predicted"/>
<gene>
    <name evidence="1" type="ORF">HZF24_01555</name>
</gene>
<evidence type="ECO:0000313" key="1">
    <source>
        <dbReference type="EMBL" id="NYB72821.1"/>
    </source>
</evidence>